<dbReference type="InterPro" id="IPR024983">
    <property type="entry name" value="CHAT_dom"/>
</dbReference>
<evidence type="ECO:0000313" key="4">
    <source>
        <dbReference type="EMBL" id="KAB5592143.1"/>
    </source>
</evidence>
<dbReference type="InterPro" id="IPR050452">
    <property type="entry name" value="Metacaspase"/>
</dbReference>
<comment type="similarity">
    <text evidence="1">Belongs to the peptidase C14B family.</text>
</comment>
<dbReference type="Pfam" id="PF12770">
    <property type="entry name" value="CHAT"/>
    <property type="match status" value="1"/>
</dbReference>
<dbReference type="OrthoDB" id="9991317at2759"/>
<dbReference type="Gene3D" id="3.40.50.12660">
    <property type="match status" value="1"/>
</dbReference>
<evidence type="ECO:0000313" key="5">
    <source>
        <dbReference type="Proteomes" id="UP000383932"/>
    </source>
</evidence>
<reference evidence="4 5" key="1">
    <citation type="journal article" date="2019" name="Fungal Biol. Biotechnol.">
        <title>Draft genome sequence of fastidious pathogen Ceratobasidium theobromae, which causes vascular-streak dieback in Theobroma cacao.</title>
        <authorList>
            <person name="Ali S.S."/>
            <person name="Asman A."/>
            <person name="Shao J."/>
            <person name="Firmansyah A.P."/>
            <person name="Susilo A.W."/>
            <person name="Rosmana A."/>
            <person name="McMahon P."/>
            <person name="Junaid M."/>
            <person name="Guest D."/>
            <person name="Kheng T.Y."/>
            <person name="Meinhardt L.W."/>
            <person name="Bailey B.A."/>
        </authorList>
    </citation>
    <scope>NUCLEOTIDE SEQUENCE [LARGE SCALE GENOMIC DNA]</scope>
    <source>
        <strain evidence="4 5">CT2</strain>
    </source>
</reference>
<dbReference type="SUPFAM" id="SSF48452">
    <property type="entry name" value="TPR-like"/>
    <property type="match status" value="1"/>
</dbReference>
<dbReference type="GO" id="GO:0004197">
    <property type="term" value="F:cysteine-type endopeptidase activity"/>
    <property type="evidence" value="ECO:0007669"/>
    <property type="project" value="TreeGrafter"/>
</dbReference>
<dbReference type="EMBL" id="SSOP01000075">
    <property type="protein sequence ID" value="KAB5592143.1"/>
    <property type="molecule type" value="Genomic_DNA"/>
</dbReference>
<protein>
    <recommendedName>
        <fullName evidence="3">CHAT domain-containing protein</fullName>
    </recommendedName>
</protein>
<dbReference type="PANTHER" id="PTHR48104">
    <property type="entry name" value="METACASPASE-4"/>
    <property type="match status" value="1"/>
</dbReference>
<feature type="region of interest" description="Disordered" evidence="2">
    <location>
        <begin position="1630"/>
        <end position="1657"/>
    </location>
</feature>
<feature type="domain" description="CHAT" evidence="3">
    <location>
        <begin position="928"/>
        <end position="1190"/>
    </location>
</feature>
<proteinExistence type="inferred from homology"/>
<gene>
    <name evidence="4" type="ORF">CTheo_4408</name>
</gene>
<organism evidence="4 5">
    <name type="scientific">Ceratobasidium theobromae</name>
    <dbReference type="NCBI Taxonomy" id="1582974"/>
    <lineage>
        <taxon>Eukaryota</taxon>
        <taxon>Fungi</taxon>
        <taxon>Dikarya</taxon>
        <taxon>Basidiomycota</taxon>
        <taxon>Agaricomycotina</taxon>
        <taxon>Agaricomycetes</taxon>
        <taxon>Cantharellales</taxon>
        <taxon>Ceratobasidiaceae</taxon>
        <taxon>Ceratobasidium</taxon>
    </lineage>
</organism>
<keyword evidence="5" id="KW-1185">Reference proteome</keyword>
<evidence type="ECO:0000256" key="1">
    <source>
        <dbReference type="ARBA" id="ARBA00009005"/>
    </source>
</evidence>
<dbReference type="Gene3D" id="1.25.40.10">
    <property type="entry name" value="Tetratricopeptide repeat domain"/>
    <property type="match status" value="2"/>
</dbReference>
<evidence type="ECO:0000259" key="3">
    <source>
        <dbReference type="Pfam" id="PF12770"/>
    </source>
</evidence>
<dbReference type="PANTHER" id="PTHR48104:SF30">
    <property type="entry name" value="METACASPASE-1"/>
    <property type="match status" value="1"/>
</dbReference>
<dbReference type="InterPro" id="IPR011990">
    <property type="entry name" value="TPR-like_helical_dom_sf"/>
</dbReference>
<dbReference type="GO" id="GO:0006508">
    <property type="term" value="P:proteolysis"/>
    <property type="evidence" value="ECO:0007669"/>
    <property type="project" value="TreeGrafter"/>
</dbReference>
<dbReference type="GO" id="GO:0005737">
    <property type="term" value="C:cytoplasm"/>
    <property type="evidence" value="ECO:0007669"/>
    <property type="project" value="TreeGrafter"/>
</dbReference>
<sequence length="1683" mass="186568">MVRCEQSRSSDVAAIVQAHVDIPLGEAQNPESRLTYNTKFWLGVGFPRNGWYGNSVPDDGVLSAVHVKAIQPDVHFGCPHYLYKTIPVLVVEVAVPPDAGFEATVSTVFKYCCSGALTPSPFLHSAEALSSSMSADTEPVTDLNDADDDLLILLADKYLKDNSDMGDPEMMFQILKFKGTLLHNRFVDLGLVDDIDGAIECRNQVLSLASSSCGDGPEAATALGGLGLSFMCRFTRLGELEDIDTAINHLERANSIATENHPEKPQLLADLGNCYQCRFDRLGRVDDIEQAIEHQNHAALLVSNSNDHDCKPGLLNGLGLSYKSRYEHFGSLADIEKAIECMEQAHSLIPDQDQLDNLRPIVLYNLGVCYIRRYDRLGELSDVDRSIDYQVQAVELVPDHHVIFKSAILDSLGSTCHDRFAHLGEIPDADKSIDYHRQAIALTPHDHPEKPRRLSNFGISYESRFKHLGEVADIDNAIAYQSQAIALGPSGHAECSSWLISLGNSHATRFRRLEELSDIEEAITCHTRAVSLIPDGHEKKPLALGALGGCYISRFFRLDETRDIEAAINCTTRAVSLTPDGHPTKLLWLDNLGKCYSSRFLVEYELADIDRGIEYRKEAIALAAADFATKSKLLKDLAFTCLARFEYTGELQDIHSAVGFFQQAAQSPIGSPRVRFDAAREWVVAASSIDHPSTREACEAAMRLLPQVVWLGVTVERRYESMAELGNIAVVASSWAISSGLYDLALEWLEQGRSIVWKQITQLRAPFDAESAADPDLVKSLKRVARDLELAGFRGSTNSSIADVPDLEQEAQQHRQLALEWDKLLEQAHCDPYLQTFLCPRKASELKHAAKDGPVVVMNVHITRCDALILVPGRDEIAHIPLENFSYDKAVTAREELSFIIQGRGEDCDMVRGVRRRSSQSENSFKIMLQTLWSDLVKPVLDFLGCTRKLPIDDLPHITWCTTGPLSFLPLHAAGPYEPSQPNAFDLVISSYTPTLSAQLVSTPQSSNAVSGVLAVGQESTEGFPTLSYTGNELAEIRAHAENSSYQQLNGEDATVVAVLSAMEQHSCVHFACHATQNAKDPTQSAFHLHDGDLTLAEIAKRSFKNKELAFLSACQTAAGDRELPDEAVHLAAGMLIAGYPSVIATMWGIADEDGPRVARRVYADLLKGRRPMEAAEALHRAVRELRDELGYSVDYPVPRGRRNPPIIQSHSQGPFVTYMSPPTAAAKNDPGAPTTVPPVPAPKYESQASTNRVFMQSLGAENISEFEQKRNHFVQSFDARRWNFPREHLSNLGDQLQQCRALVVRTLVKLNPAKPKGYIRQISIHYGGQDPLRATYVDAYNIVQMLEGIFEYHPKCIRVLADRVDENDQKDERWPNKDNIIEGLKWLVQDTSPGSQRFLFFAGHGYSLVTKDDKDFYTREGILPKDFLTITTRLEQDQPDPKTELNELLVNIADGTKLTVMFDCCHSGGLTGLVPETADMSNIRKRSLFSGKINLNGLTPDQICAQALENQTGNFLGLSSEINLATSTFEGTTARTSLQTLEDEIPSTAASTSNPFNAFKQDCEIATYSLGDIRYRGLRAGAISWLEKMLTSVADLLIGMAKDEKIEKITYRLLNRRIHALFEEHNKKVKTQNEKTSANEKGEAIRASKRQNTEQKDQLYQCPKLYVSTNILLSTEGHDSGF</sequence>
<dbReference type="Proteomes" id="UP000383932">
    <property type="component" value="Unassembled WGS sequence"/>
</dbReference>
<accession>A0A5N5QKS5</accession>
<comment type="caution">
    <text evidence="4">The sequence shown here is derived from an EMBL/GenBank/DDBJ whole genome shotgun (WGS) entry which is preliminary data.</text>
</comment>
<dbReference type="SUPFAM" id="SSF81901">
    <property type="entry name" value="HCP-like"/>
    <property type="match status" value="1"/>
</dbReference>
<evidence type="ECO:0000256" key="2">
    <source>
        <dbReference type="SAM" id="MobiDB-lite"/>
    </source>
</evidence>
<name>A0A5N5QKS5_9AGAM</name>